<gene>
    <name evidence="2" type="ORF">BAUCODRAFT_145493</name>
</gene>
<feature type="chain" id="PRO_5004021778" description="DUF4185 domain-containing protein" evidence="1">
    <location>
        <begin position="19"/>
        <end position="382"/>
    </location>
</feature>
<dbReference type="OMA" id="PLIHVVW"/>
<dbReference type="OrthoDB" id="2583188at2759"/>
<evidence type="ECO:0008006" key="4">
    <source>
        <dbReference type="Google" id="ProtNLM"/>
    </source>
</evidence>
<keyword evidence="3" id="KW-1185">Reference proteome</keyword>
<feature type="signal peptide" evidence="1">
    <location>
        <begin position="1"/>
        <end position="18"/>
    </location>
</feature>
<reference evidence="2 3" key="1">
    <citation type="journal article" date="2012" name="PLoS Pathog.">
        <title>Diverse lifestyles and strategies of plant pathogenesis encoded in the genomes of eighteen Dothideomycetes fungi.</title>
        <authorList>
            <person name="Ohm R.A."/>
            <person name="Feau N."/>
            <person name="Henrissat B."/>
            <person name="Schoch C.L."/>
            <person name="Horwitz B.A."/>
            <person name="Barry K.W."/>
            <person name="Condon B.J."/>
            <person name="Copeland A.C."/>
            <person name="Dhillon B."/>
            <person name="Glaser F."/>
            <person name="Hesse C.N."/>
            <person name="Kosti I."/>
            <person name="LaButti K."/>
            <person name="Lindquist E.A."/>
            <person name="Lucas S."/>
            <person name="Salamov A.A."/>
            <person name="Bradshaw R.E."/>
            <person name="Ciuffetti L."/>
            <person name="Hamelin R.C."/>
            <person name="Kema G.H.J."/>
            <person name="Lawrence C."/>
            <person name="Scott J.A."/>
            <person name="Spatafora J.W."/>
            <person name="Turgeon B.G."/>
            <person name="de Wit P.J.G.M."/>
            <person name="Zhong S."/>
            <person name="Goodwin S.B."/>
            <person name="Grigoriev I.V."/>
        </authorList>
    </citation>
    <scope>NUCLEOTIDE SEQUENCE [LARGE SCALE GENOMIC DNA]</scope>
    <source>
        <strain evidence="2 3">UAMH 10762</strain>
    </source>
</reference>
<name>M2NLY7_BAUPA</name>
<dbReference type="EMBL" id="KB445551">
    <property type="protein sequence ID" value="EMD00186.1"/>
    <property type="molecule type" value="Genomic_DNA"/>
</dbReference>
<dbReference type="GeneID" id="19108594"/>
<dbReference type="Proteomes" id="UP000011761">
    <property type="component" value="Unassembled WGS sequence"/>
</dbReference>
<evidence type="ECO:0000313" key="2">
    <source>
        <dbReference type="EMBL" id="EMD00186.1"/>
    </source>
</evidence>
<dbReference type="AlphaFoldDB" id="M2NLY7"/>
<accession>M2NLY7</accession>
<keyword evidence="1" id="KW-0732">Signal</keyword>
<dbReference type="eggNOG" id="ENOG502SKHD">
    <property type="taxonomic scope" value="Eukaryota"/>
</dbReference>
<dbReference type="RefSeq" id="XP_007672686.1">
    <property type="nucleotide sequence ID" value="XM_007674496.1"/>
</dbReference>
<protein>
    <recommendedName>
        <fullName evidence="4">DUF4185 domain-containing protein</fullName>
    </recommendedName>
</protein>
<evidence type="ECO:0000256" key="1">
    <source>
        <dbReference type="SAM" id="SignalP"/>
    </source>
</evidence>
<dbReference type="HOGENOM" id="CLU_727941_0_0_1"/>
<sequence>MLSLTSLCLATVFLTTSASPLSFLSNIKHAKRAVTPVVSGTPQLLGVALDPTWNRDSCTSTRVRKRELWTCRDSQSKTAFLSSTASWTNASSDGTPAVVNGVLPMYGTNNVNNAYFPVQADECTAPAGNCNNGTRYALWPDTRPLPVDVGTDGSMSLYTWIKNVHLSGLTELNPNPPTSLYRSDFVPTQPVNQLPPVTLVNEQFWPAGSIAFGDYGFVINSSTAYLYGAMNNTGGPALAKVAVGKIEDPTAYKFWNGTAWTTTKPGLNDANAAIKNAGTGGQGTFYYSEYFSSYVWIGAPAIGCNAAFQIATSPTPYGDWTNPSTFYTGVAGNASFCPAYSQQAHPGLSKNHGSGNDIYLTYTKVDAGSAGYSTPLIHVVWQ</sequence>
<evidence type="ECO:0000313" key="3">
    <source>
        <dbReference type="Proteomes" id="UP000011761"/>
    </source>
</evidence>
<organism evidence="2 3">
    <name type="scientific">Baudoinia panamericana (strain UAMH 10762)</name>
    <name type="common">Angels' share fungus</name>
    <name type="synonym">Baudoinia compniacensis (strain UAMH 10762)</name>
    <dbReference type="NCBI Taxonomy" id="717646"/>
    <lineage>
        <taxon>Eukaryota</taxon>
        <taxon>Fungi</taxon>
        <taxon>Dikarya</taxon>
        <taxon>Ascomycota</taxon>
        <taxon>Pezizomycotina</taxon>
        <taxon>Dothideomycetes</taxon>
        <taxon>Dothideomycetidae</taxon>
        <taxon>Mycosphaerellales</taxon>
        <taxon>Teratosphaeriaceae</taxon>
        <taxon>Baudoinia</taxon>
    </lineage>
</organism>
<dbReference type="KEGG" id="bcom:BAUCODRAFT_145493"/>
<proteinExistence type="predicted"/>